<dbReference type="GO" id="GO:0007155">
    <property type="term" value="P:cell adhesion"/>
    <property type="evidence" value="ECO:0007669"/>
    <property type="project" value="InterPro"/>
</dbReference>
<evidence type="ECO:0008006" key="3">
    <source>
        <dbReference type="Google" id="ProtNLM"/>
    </source>
</evidence>
<protein>
    <recommendedName>
        <fullName evidence="3">Fimbrial protein</fullName>
    </recommendedName>
</protein>
<dbReference type="InterPro" id="IPR008966">
    <property type="entry name" value="Adhesion_dom_sf"/>
</dbReference>
<accession>A0A7T0DU44</accession>
<dbReference type="GO" id="GO:0009289">
    <property type="term" value="C:pilus"/>
    <property type="evidence" value="ECO:0007669"/>
    <property type="project" value="InterPro"/>
</dbReference>
<sequence>MKKIIISILCILYFSLSAPANAFIGGFTTPHDCDDAVGWFYTNNMCNWSAQGATDGVNYIAHDTTAYSATVTNLNGVRMGFVPYAADWQLRTYICPTATAIKCSVAKSSTYLSSSTIFINSGQDMYEQQGNFMTSGNIPAGSSICYIFIDPKYPDKLWKSGSAGVVKRFCSEGSDLPSEAATCYINSNQDLSVSLGTLERSEIATRPMKNSAGNKKISVDVLCTADATVDVLTQFQYTPITIEGVDVVSSSSEGLGVAMFYNGQLMSPIDTRSENFATGYSSVELEFQAVRDPSMDLKDIPSGNFTAHVVMIMTQQ</sequence>
<feature type="signal peptide" evidence="1">
    <location>
        <begin position="1"/>
        <end position="22"/>
    </location>
</feature>
<name>A0A7T0DU44_9ENTR</name>
<gene>
    <name evidence="2" type="ORF">IDM36_16925</name>
</gene>
<organism evidence="2">
    <name type="scientific">Enterobacter mori</name>
    <dbReference type="NCBI Taxonomy" id="539813"/>
    <lineage>
        <taxon>Bacteria</taxon>
        <taxon>Pseudomonadati</taxon>
        <taxon>Pseudomonadota</taxon>
        <taxon>Gammaproteobacteria</taxon>
        <taxon>Enterobacterales</taxon>
        <taxon>Enterobacteriaceae</taxon>
        <taxon>Enterobacter</taxon>
    </lineage>
</organism>
<dbReference type="InterPro" id="IPR036937">
    <property type="entry name" value="Adhesion_dom_fimbrial_sf"/>
</dbReference>
<feature type="chain" id="PRO_5032568560" description="Fimbrial protein" evidence="1">
    <location>
        <begin position="23"/>
        <end position="316"/>
    </location>
</feature>
<keyword evidence="1" id="KW-0732">Signal</keyword>
<dbReference type="Gene3D" id="2.60.40.1090">
    <property type="entry name" value="Fimbrial-type adhesion domain"/>
    <property type="match status" value="1"/>
</dbReference>
<reference evidence="2" key="1">
    <citation type="submission" date="2020-09" db="EMBL/GenBank/DDBJ databases">
        <title>First Report of a novel Colistin-Resistant species of Enterobacter cloacae complex Producing MCR-5 isolated from hospital sewage water.</title>
        <authorList>
            <person name="Zhou K."/>
        </authorList>
    </citation>
    <scope>NUCLEOTIDE SEQUENCE [LARGE SCALE GENOMIC DNA]</scope>
    <source>
        <strain evidence="2">HSW1412</strain>
    </source>
</reference>
<evidence type="ECO:0000313" key="2">
    <source>
        <dbReference type="EMBL" id="QPJ99570.1"/>
    </source>
</evidence>
<evidence type="ECO:0000256" key="1">
    <source>
        <dbReference type="SAM" id="SignalP"/>
    </source>
</evidence>
<proteinExistence type="predicted"/>
<dbReference type="EMBL" id="CP061801">
    <property type="protein sequence ID" value="QPJ99570.1"/>
    <property type="molecule type" value="Genomic_DNA"/>
</dbReference>
<dbReference type="SUPFAM" id="SSF49401">
    <property type="entry name" value="Bacterial adhesins"/>
    <property type="match status" value="1"/>
</dbReference>
<dbReference type="AlphaFoldDB" id="A0A7T0DU44"/>